<proteinExistence type="predicted"/>
<dbReference type="EMBL" id="JAGTPW010000022">
    <property type="protein sequence ID" value="MBR8644990.1"/>
    <property type="molecule type" value="Genomic_DNA"/>
</dbReference>
<dbReference type="Pfam" id="PF10368">
    <property type="entry name" value="YkyA"/>
    <property type="match status" value="1"/>
</dbReference>
<dbReference type="Proteomes" id="UP000680045">
    <property type="component" value="Unassembled WGS sequence"/>
</dbReference>
<accession>A0A941FIS3</accession>
<comment type="caution">
    <text evidence="1">The sequence shown here is derived from an EMBL/GenBank/DDBJ whole genome shotgun (WGS) entry which is preliminary data.</text>
</comment>
<dbReference type="Gene3D" id="1.20.120.570">
    <property type="entry name" value="YkyA-like"/>
    <property type="match status" value="1"/>
</dbReference>
<sequence length="33" mass="4175">MSERYSTYDDLYDAYQQSLAYDRELYELFKKRI</sequence>
<gene>
    <name evidence="1" type="ORF">KEH51_13965</name>
</gene>
<protein>
    <submittedName>
        <fullName evidence="1">YkyA family protein</fullName>
    </submittedName>
</protein>
<organism evidence="1 2">
    <name type="scientific">Peribacillus frigoritolerans</name>
    <dbReference type="NCBI Taxonomy" id="450367"/>
    <lineage>
        <taxon>Bacteria</taxon>
        <taxon>Bacillati</taxon>
        <taxon>Bacillota</taxon>
        <taxon>Bacilli</taxon>
        <taxon>Bacillales</taxon>
        <taxon>Bacillaceae</taxon>
        <taxon>Peribacillus</taxon>
    </lineage>
</organism>
<dbReference type="InterPro" id="IPR036785">
    <property type="entry name" value="YkyA-like_sf"/>
</dbReference>
<evidence type="ECO:0000313" key="2">
    <source>
        <dbReference type="Proteomes" id="UP000680045"/>
    </source>
</evidence>
<evidence type="ECO:0000313" key="1">
    <source>
        <dbReference type="EMBL" id="MBR8644990.1"/>
    </source>
</evidence>
<reference evidence="1" key="1">
    <citation type="submission" date="2021-04" db="EMBL/GenBank/DDBJ databases">
        <title>Whole genome sequencing of Enterococci isolates from hospitalized patients.</title>
        <authorList>
            <person name="Ogoti B.M."/>
            <person name="Onyambu F.G."/>
        </authorList>
    </citation>
    <scope>NUCLEOTIDE SEQUENCE</scope>
    <source>
        <strain evidence="1">242</strain>
    </source>
</reference>
<dbReference type="InterPro" id="IPR019454">
    <property type="entry name" value="Lipoprot_YkyA-like"/>
</dbReference>
<name>A0A941FIS3_9BACI</name>
<dbReference type="AlphaFoldDB" id="A0A941FIS3"/>
<dbReference type="SUPFAM" id="SSF140423">
    <property type="entry name" value="MW0975(SA0943)-like"/>
    <property type="match status" value="1"/>
</dbReference>